<dbReference type="Gene3D" id="3.30.720.160">
    <property type="entry name" value="Bifunctional DNA primase/polymerase, N-terminal"/>
    <property type="match status" value="1"/>
</dbReference>
<dbReference type="InterPro" id="IPR027417">
    <property type="entry name" value="P-loop_NTPase"/>
</dbReference>
<evidence type="ECO:0000313" key="3">
    <source>
        <dbReference type="Proteomes" id="UP000502584"/>
    </source>
</evidence>
<dbReference type="Pfam" id="PF08707">
    <property type="entry name" value="PriCT_2"/>
    <property type="match status" value="1"/>
</dbReference>
<dbReference type="InterPro" id="IPR045455">
    <property type="entry name" value="NrS-1_pol-like_helicase"/>
</dbReference>
<dbReference type="SUPFAM" id="SSF56747">
    <property type="entry name" value="Prim-pol domain"/>
    <property type="match status" value="1"/>
</dbReference>
<dbReference type="InterPro" id="IPR015330">
    <property type="entry name" value="DNA_primase/pol_bifunc_N"/>
</dbReference>
<dbReference type="Pfam" id="PF09250">
    <property type="entry name" value="Prim-Pol"/>
    <property type="match status" value="1"/>
</dbReference>
<sequence>MDRATKDRTQVIKGGYLAQHGKTLIDHGYNIVPIAPGKKAPGFDDWQKTRASQAQLARWMESGLENHGVGILAAHTPAVDIDVLDDELADLLEDWCHENLGRAPVRIGLPPKRLLLYRTDEPFRKITSKTYLNEWQERCRIEILGDGQQFVAFHKHPETHRPYRWTSEESPLNTSADDLPLIEPEKLGGLVRLFESEAEKRGWTLVRGSRINRQPGSAAIDKDDPFAADAQPVNLSQAELQQRLMLVPGAEDYDTWLQIGMALYHQYDGEDIGREMWHEWSESADNYDADALNRKWDTFDISDKGRAPVTARLILQLAKEAAETKAIETAVELRNQFAMAKDRAEWNEAAKITRRAEIDHLSRASLAEIARDRLVALTGNKVPLAEVKKSLAYEINTKELPRWCRDWVYDASEDRFYHTVHKHAVSAQGFNAINDRHAMTKKDVLDGKSAPVSTACHLALNVYKIPTVHGRMYAPGRDGVFIYNGTQWANTYPEHHIPPKPKNIRPIDKINIKRVRAHIAHMLEDPKEQRILLDWLSYVVQNPGKRVNWAILLQGVPGDGKSFFAFLLRAVMGIGNVTMANAHILESSFTAWAQGQCVLAFEEVHMVGHNRYDVLNRFKPLVTNRVIEIHAKGRDPYNVENTTSYLLFSNYRKALPLQDNERRYCVLFSQWQQREKLAEFMEENPDYYNDLYAALDESAPALRQWMLQLEQSPDFHPDGNAPITPAFRYMVRVSQPKELRGIREIIESKEFPDISDDLLNITRLESLTMNDDYDFELPAPKTLNYILENHGFIPIGRVRIGQERYRFYSRNPEKFTWRNAEGDLIPDTEKIRKYMEGEQDDDEDDDL</sequence>
<dbReference type="GO" id="GO:0016817">
    <property type="term" value="F:hydrolase activity, acting on acid anhydrides"/>
    <property type="evidence" value="ECO:0007669"/>
    <property type="project" value="InterPro"/>
</dbReference>
<dbReference type="Gene3D" id="3.40.50.300">
    <property type="entry name" value="P-loop containing nucleotide triphosphate hydrolases"/>
    <property type="match status" value="1"/>
</dbReference>
<dbReference type="InterPro" id="IPR014819">
    <property type="entry name" value="PriCT_2"/>
</dbReference>
<accession>A0A6G6XGT4</accession>
<dbReference type="Pfam" id="PF19263">
    <property type="entry name" value="DUF5906"/>
    <property type="match status" value="1"/>
</dbReference>
<feature type="domain" description="DNA primase/polymerase bifunctional N-terminal" evidence="1">
    <location>
        <begin position="21"/>
        <end position="181"/>
    </location>
</feature>
<evidence type="ECO:0000313" key="2">
    <source>
        <dbReference type="EMBL" id="QIG56950.1"/>
    </source>
</evidence>
<dbReference type="Proteomes" id="UP000502584">
    <property type="component" value="Segment"/>
</dbReference>
<evidence type="ECO:0000259" key="1">
    <source>
        <dbReference type="SMART" id="SM00943"/>
    </source>
</evidence>
<dbReference type="SMART" id="SM00943">
    <property type="entry name" value="Prim-Pol"/>
    <property type="match status" value="1"/>
</dbReference>
<organism evidence="2 3">
    <name type="scientific">Pseudomonas phage vB_Pae-SS2019XI</name>
    <dbReference type="NCBI Taxonomy" id="2660688"/>
    <lineage>
        <taxon>Viruses</taxon>
        <taxon>Duplodnaviria</taxon>
        <taxon>Heunggongvirae</taxon>
        <taxon>Uroviricota</taxon>
        <taxon>Caudoviricetes</taxon>
        <taxon>Casjensviridae</taxon>
        <taxon>Maxdohrnvirus</taxon>
        <taxon>Maxdohrnvirus SS2019XI</taxon>
    </lineage>
</organism>
<dbReference type="SUPFAM" id="SSF52540">
    <property type="entry name" value="P-loop containing nucleoside triphosphate hydrolases"/>
    <property type="match status" value="1"/>
</dbReference>
<proteinExistence type="predicted"/>
<dbReference type="EMBL" id="MN536026">
    <property type="protein sequence ID" value="QIG56950.1"/>
    <property type="molecule type" value="Genomic_DNA"/>
</dbReference>
<keyword evidence="3" id="KW-1185">Reference proteome</keyword>
<reference evidence="2 3" key="1">
    <citation type="submission" date="2019-10" db="EMBL/GenBank/DDBJ databases">
        <title>Genome of the temperate Pseudomonas aerugionosa phage vB_Pae-SS2019XI.</title>
        <authorList>
            <person name="Hammerl J.A."/>
            <person name="Jaeckel C."/>
            <person name="Schnehle S."/>
            <person name="Schmoger S."/>
        </authorList>
    </citation>
    <scope>NUCLEOTIDE SEQUENCE [LARGE SCALE GENOMIC DNA]</scope>
</reference>
<name>A0A6G6XGT4_9CAUD</name>
<gene>
    <name evidence="2" type="ORF">vBPaeSS2019XI_072</name>
</gene>
<protein>
    <submittedName>
        <fullName evidence="2">DNA primase</fullName>
    </submittedName>
</protein>